<keyword evidence="2" id="KW-1185">Reference proteome</keyword>
<evidence type="ECO:0000313" key="2">
    <source>
        <dbReference type="Proteomes" id="UP000019202"/>
    </source>
</evidence>
<dbReference type="GeneID" id="97126969"/>
<protein>
    <submittedName>
        <fullName evidence="1">Uncharacterized protein</fullName>
    </submittedName>
</protein>
<gene>
    <name evidence="1" type="ORF">XSR1_240043</name>
</gene>
<organism evidence="1 2">
    <name type="scientific">Xenorhabdus szentirmaii DSM 16338</name>
    <dbReference type="NCBI Taxonomy" id="1427518"/>
    <lineage>
        <taxon>Bacteria</taxon>
        <taxon>Pseudomonadati</taxon>
        <taxon>Pseudomonadota</taxon>
        <taxon>Gammaproteobacteria</taxon>
        <taxon>Enterobacterales</taxon>
        <taxon>Morganellaceae</taxon>
        <taxon>Xenorhabdus</taxon>
    </lineage>
</organism>
<name>W1IWC0_9GAMM</name>
<dbReference type="OrthoDB" id="6504848at2"/>
<dbReference type="Proteomes" id="UP000019202">
    <property type="component" value="Unassembled WGS sequence"/>
</dbReference>
<dbReference type="AlphaFoldDB" id="W1IWC0"/>
<reference evidence="1" key="1">
    <citation type="submission" date="2013-11" db="EMBL/GenBank/DDBJ databases">
        <title>Draft genome sequence and annotation of the entomopathogenic bacteria, Xenorhabdus cabanillasi strain JM26 and Xenorhabdus szentirmai strain DSM 16338.</title>
        <authorList>
            <person name="Gualtieri M."/>
            <person name="Ogier J.C."/>
            <person name="Pages S."/>
            <person name="Givaudan A."/>
            <person name="Gaudriault S."/>
        </authorList>
    </citation>
    <scope>NUCLEOTIDE SEQUENCE [LARGE SCALE GENOMIC DNA]</scope>
    <source>
        <strain evidence="1">DSM 16338</strain>
    </source>
</reference>
<dbReference type="RefSeq" id="WP_038237516.1">
    <property type="nucleotide sequence ID" value="NZ_CAWLWS010000082.1"/>
</dbReference>
<dbReference type="EMBL" id="CBXF010000082">
    <property type="protein sequence ID" value="CDL82797.1"/>
    <property type="molecule type" value="Genomic_DNA"/>
</dbReference>
<evidence type="ECO:0000313" key="1">
    <source>
        <dbReference type="EMBL" id="CDL82797.1"/>
    </source>
</evidence>
<proteinExistence type="predicted"/>
<accession>W1IWC0</accession>
<sequence length="116" mass="13531">MADFSDIFKSSKMNGNPFVLHTFCYSRESFTCSYDSLLHILNKCYYQENLPSEFRQALSDYSSILYDALCIFGYLHNFNWNRYKESDFKSAIKLSDGGCLLDEKLCVNKIELDNVK</sequence>
<dbReference type="STRING" id="1427518.XSR1_240043"/>
<comment type="caution">
    <text evidence="1">The sequence shown here is derived from an EMBL/GenBank/DDBJ whole genome shotgun (WGS) entry which is preliminary data.</text>
</comment>